<sequence length="268" mass="28318">MADRSDDIKQLFSHLGLNPGDYQELRDRNAATRSETRQPTVAPAAPPAPPVAPPTRQMPTVKIAPVAADPQPAVEPVAARSAPAAAEVPAPVPVTVAPAVAAAVDGSTRWSLLRAAVETPTRVAQIDRAPAPPESAPTRRLFDELSRRPAGDAIDQLADAARRRWHDAAAPVTPTAAPAPAPAASQPVVAATVAAPTIPQFEPAEPLVEGELLDTFRRLVAPPAVVPPKPARLHFKYSGESAAARPRQPREENLDDVFSRISDPRPPR</sequence>
<dbReference type="EMBL" id="FQWZ01000008">
    <property type="protein sequence ID" value="SHH28091.1"/>
    <property type="molecule type" value="Genomic_DNA"/>
</dbReference>
<reference evidence="2 3" key="1">
    <citation type="submission" date="2016-11" db="EMBL/GenBank/DDBJ databases">
        <authorList>
            <person name="Jaros S."/>
            <person name="Januszkiewicz K."/>
            <person name="Wedrychowicz H."/>
        </authorList>
    </citation>
    <scope>NUCLEOTIDE SEQUENCE [LARGE SCALE GENOMIC DNA]</scope>
    <source>
        <strain evidence="2 3">CGMCC 1.7049</strain>
    </source>
</reference>
<accession>A0A1M5RPN6</accession>
<feature type="compositionally biased region" description="Pro residues" evidence="1">
    <location>
        <begin position="44"/>
        <end position="53"/>
    </location>
</feature>
<name>A0A1M5RPN6_9GAMM</name>
<proteinExistence type="predicted"/>
<feature type="compositionally biased region" description="Basic and acidic residues" evidence="1">
    <location>
        <begin position="23"/>
        <end position="36"/>
    </location>
</feature>
<dbReference type="OrthoDB" id="8812063at2"/>
<feature type="region of interest" description="Disordered" evidence="1">
    <location>
        <begin position="14"/>
        <end position="57"/>
    </location>
</feature>
<feature type="region of interest" description="Disordered" evidence="1">
    <location>
        <begin position="239"/>
        <end position="268"/>
    </location>
</feature>
<evidence type="ECO:0000313" key="3">
    <source>
        <dbReference type="Proteomes" id="UP000199758"/>
    </source>
</evidence>
<gene>
    <name evidence="2" type="ORF">SAMN04488068_3121</name>
</gene>
<dbReference type="Proteomes" id="UP000199758">
    <property type="component" value="Unassembled WGS sequence"/>
</dbReference>
<dbReference type="STRING" id="490188.SAMN04488068_3121"/>
<organism evidence="2 3">
    <name type="scientific">Hydrocarboniphaga daqingensis</name>
    <dbReference type="NCBI Taxonomy" id="490188"/>
    <lineage>
        <taxon>Bacteria</taxon>
        <taxon>Pseudomonadati</taxon>
        <taxon>Pseudomonadota</taxon>
        <taxon>Gammaproteobacteria</taxon>
        <taxon>Nevskiales</taxon>
        <taxon>Nevskiaceae</taxon>
        <taxon>Hydrocarboniphaga</taxon>
    </lineage>
</organism>
<protein>
    <submittedName>
        <fullName evidence="2">DNA polymerase-3 subunit gamma/tau</fullName>
    </submittedName>
</protein>
<dbReference type="RefSeq" id="WP_072899049.1">
    <property type="nucleotide sequence ID" value="NZ_FQWZ01000008.1"/>
</dbReference>
<evidence type="ECO:0000313" key="2">
    <source>
        <dbReference type="EMBL" id="SHH28091.1"/>
    </source>
</evidence>
<keyword evidence="3" id="KW-1185">Reference proteome</keyword>
<dbReference type="AlphaFoldDB" id="A0A1M5RPN6"/>
<evidence type="ECO:0000256" key="1">
    <source>
        <dbReference type="SAM" id="MobiDB-lite"/>
    </source>
</evidence>